<accession>A0A1Y1SYR0</accession>
<dbReference type="RefSeq" id="WP_084843348.1">
    <property type="nucleotide sequence ID" value="NZ_ARYN01000027.1"/>
</dbReference>
<dbReference type="Gene3D" id="2.60.40.10">
    <property type="entry name" value="Immunoglobulins"/>
    <property type="match status" value="2"/>
</dbReference>
<organism evidence="1 2">
    <name type="scientific">Zunongwangia atlantica 22II14-10F7</name>
    <dbReference type="NCBI Taxonomy" id="1185767"/>
    <lineage>
        <taxon>Bacteria</taxon>
        <taxon>Pseudomonadati</taxon>
        <taxon>Bacteroidota</taxon>
        <taxon>Flavobacteriia</taxon>
        <taxon>Flavobacteriales</taxon>
        <taxon>Flavobacteriaceae</taxon>
        <taxon>Zunongwangia</taxon>
    </lineage>
</organism>
<protein>
    <recommendedName>
        <fullName evidence="3">Fibronectin type-III domain-containing protein</fullName>
    </recommendedName>
</protein>
<reference evidence="1 2" key="1">
    <citation type="submission" date="2013-04" db="EMBL/GenBank/DDBJ databases">
        <title>Zunongwangia sp. 22II14-10F7 Genome Sequencing.</title>
        <authorList>
            <person name="Lai Q."/>
            <person name="Shao Z."/>
        </authorList>
    </citation>
    <scope>NUCLEOTIDE SEQUENCE [LARGE SCALE GENOMIC DNA]</scope>
    <source>
        <strain evidence="1 2">22II14-10F7</strain>
    </source>
</reference>
<dbReference type="PROSITE" id="PS51257">
    <property type="entry name" value="PROKAR_LIPOPROTEIN"/>
    <property type="match status" value="1"/>
</dbReference>
<dbReference type="InterPro" id="IPR013783">
    <property type="entry name" value="Ig-like_fold"/>
</dbReference>
<evidence type="ECO:0000313" key="1">
    <source>
        <dbReference type="EMBL" id="ORL43702.1"/>
    </source>
</evidence>
<keyword evidence="2" id="KW-1185">Reference proteome</keyword>
<dbReference type="OrthoDB" id="1121506at2"/>
<evidence type="ECO:0008006" key="3">
    <source>
        <dbReference type="Google" id="ProtNLM"/>
    </source>
</evidence>
<comment type="caution">
    <text evidence="1">The sequence shown here is derived from an EMBL/GenBank/DDBJ whole genome shotgun (WGS) entry which is preliminary data.</text>
</comment>
<sequence length="316" mass="36748">MVRMYYLVSIVLFLTLLVSCEEVFFETDLSENHVNILSPANNAEIEGTNVSLYWESLEGATSYQIEIARGSFSSGNYVFSEEMEESSIEIELPLGDYEWSVRGRNSQYISLAQTAQFTLVDVTEFSNRQVRIINPNTDVISNVTATIELLWNSVEKANLYRIQIERDDIIENEYTTQDTIYSINLNEGLSIIKIRAENESQNTIYTRREYILDQTDPETPVLRFPEDNQSITNTEEVEFVWEPDFEDSNTTAPEFDSIYLFYDEGLDRLYLKEEIAQSNEITYELEIDSTYSWFVRRFDRAGNASDSSEIRQFRIN</sequence>
<proteinExistence type="predicted"/>
<dbReference type="AlphaFoldDB" id="A0A1Y1SYR0"/>
<evidence type="ECO:0000313" key="2">
    <source>
        <dbReference type="Proteomes" id="UP000192746"/>
    </source>
</evidence>
<dbReference type="STRING" id="1185767.IIF7_19429"/>
<gene>
    <name evidence="1" type="ORF">IIF7_19429</name>
</gene>
<dbReference type="EMBL" id="ARYN01000027">
    <property type="protein sequence ID" value="ORL43702.1"/>
    <property type="molecule type" value="Genomic_DNA"/>
</dbReference>
<name>A0A1Y1SYR0_9FLAO</name>
<dbReference type="Proteomes" id="UP000192746">
    <property type="component" value="Unassembled WGS sequence"/>
</dbReference>